<reference evidence="1 2" key="1">
    <citation type="journal article" date="2014" name="Int. J. Syst. Evol. Microbiol.">
        <title>Carboxylicivirga gen. nov. in the family Marinilabiliaceae with two novel species, Carboxylicivirga mesophila sp. nov. and Carboxylicivirga taeanensis sp. nov., and reclassification of Cytophaga fermentans as Saccharicrinis fermentans gen. nov., comb. nov.</title>
        <authorList>
            <person name="Yang S.H."/>
            <person name="Seo H.S."/>
            <person name="Woo J.H."/>
            <person name="Oh H.M."/>
            <person name="Jang H."/>
            <person name="Lee J.H."/>
            <person name="Kim S.J."/>
            <person name="Kwon K.K."/>
        </authorList>
    </citation>
    <scope>NUCLEOTIDE SEQUENCE [LARGE SCALE GENOMIC DNA]</scope>
    <source>
        <strain evidence="1 2">JCM 18290</strain>
    </source>
</reference>
<dbReference type="Proteomes" id="UP000721861">
    <property type="component" value="Unassembled WGS sequence"/>
</dbReference>
<dbReference type="EMBL" id="JAGUCN010000029">
    <property type="protein sequence ID" value="MBS2213519.1"/>
    <property type="molecule type" value="Genomic_DNA"/>
</dbReference>
<sequence>MKSVVNSKKQEQYKKFMAKDAAFLKKIVGGEGDLNSPVQDEGSKIKL</sequence>
<comment type="caution">
    <text evidence="1">The sequence shown here is derived from an EMBL/GenBank/DDBJ whole genome shotgun (WGS) entry which is preliminary data.</text>
</comment>
<evidence type="ECO:0000313" key="1">
    <source>
        <dbReference type="EMBL" id="MBS2213519.1"/>
    </source>
</evidence>
<proteinExistence type="predicted"/>
<dbReference type="RefSeq" id="WP_212230755.1">
    <property type="nucleotide sequence ID" value="NZ_JAGUCN010000029.1"/>
</dbReference>
<accession>A0ABS5KEP2</accession>
<gene>
    <name evidence="1" type="ORF">KEM09_19065</name>
</gene>
<evidence type="ECO:0000313" key="2">
    <source>
        <dbReference type="Proteomes" id="UP000721861"/>
    </source>
</evidence>
<name>A0ABS5KEP2_9BACT</name>
<organism evidence="1 2">
    <name type="scientific">Carboxylicivirga mesophila</name>
    <dbReference type="NCBI Taxonomy" id="1166478"/>
    <lineage>
        <taxon>Bacteria</taxon>
        <taxon>Pseudomonadati</taxon>
        <taxon>Bacteroidota</taxon>
        <taxon>Bacteroidia</taxon>
        <taxon>Marinilabiliales</taxon>
        <taxon>Marinilabiliaceae</taxon>
        <taxon>Carboxylicivirga</taxon>
    </lineage>
</organism>
<keyword evidence="2" id="KW-1185">Reference proteome</keyword>
<protein>
    <submittedName>
        <fullName evidence="1">Uncharacterized protein</fullName>
    </submittedName>
</protein>